<gene>
    <name evidence="6" type="ORF">R3P38DRAFT_1798692</name>
</gene>
<dbReference type="GO" id="GO:0006508">
    <property type="term" value="P:proteolysis"/>
    <property type="evidence" value="ECO:0007669"/>
    <property type="project" value="UniProtKB-KW"/>
</dbReference>
<feature type="region of interest" description="Disordered" evidence="2">
    <location>
        <begin position="415"/>
        <end position="442"/>
    </location>
</feature>
<organism evidence="6 7">
    <name type="scientific">Favolaschia claudopus</name>
    <dbReference type="NCBI Taxonomy" id="2862362"/>
    <lineage>
        <taxon>Eukaryota</taxon>
        <taxon>Fungi</taxon>
        <taxon>Dikarya</taxon>
        <taxon>Basidiomycota</taxon>
        <taxon>Agaricomycotina</taxon>
        <taxon>Agaricomycetes</taxon>
        <taxon>Agaricomycetidae</taxon>
        <taxon>Agaricales</taxon>
        <taxon>Marasmiineae</taxon>
        <taxon>Mycenaceae</taxon>
        <taxon>Favolaschia</taxon>
    </lineage>
</organism>
<dbReference type="CDD" id="cd05471">
    <property type="entry name" value="pepsin_like"/>
    <property type="match status" value="1"/>
</dbReference>
<keyword evidence="3" id="KW-0472">Membrane</keyword>
<dbReference type="SUPFAM" id="SSF50630">
    <property type="entry name" value="Acid proteases"/>
    <property type="match status" value="1"/>
</dbReference>
<feature type="signal peptide" evidence="4">
    <location>
        <begin position="1"/>
        <end position="22"/>
    </location>
</feature>
<dbReference type="InterPro" id="IPR034164">
    <property type="entry name" value="Pepsin-like_dom"/>
</dbReference>
<dbReference type="InterPro" id="IPR021109">
    <property type="entry name" value="Peptidase_aspartic_dom_sf"/>
</dbReference>
<dbReference type="PROSITE" id="PS51767">
    <property type="entry name" value="PEPTIDASE_A1"/>
    <property type="match status" value="1"/>
</dbReference>
<evidence type="ECO:0000313" key="6">
    <source>
        <dbReference type="EMBL" id="KAK7001552.1"/>
    </source>
</evidence>
<keyword evidence="7" id="KW-1185">Reference proteome</keyword>
<evidence type="ECO:0000256" key="2">
    <source>
        <dbReference type="SAM" id="MobiDB-lite"/>
    </source>
</evidence>
<proteinExistence type="inferred from homology"/>
<comment type="caution">
    <text evidence="6">The sequence shown here is derived from an EMBL/GenBank/DDBJ whole genome shotgun (WGS) entry which is preliminary data.</text>
</comment>
<feature type="region of interest" description="Disordered" evidence="2">
    <location>
        <begin position="507"/>
        <end position="547"/>
    </location>
</feature>
<keyword evidence="3" id="KW-0812">Transmembrane</keyword>
<evidence type="ECO:0000256" key="1">
    <source>
        <dbReference type="ARBA" id="ARBA00007447"/>
    </source>
</evidence>
<comment type="similarity">
    <text evidence="1">Belongs to the peptidase A1 family.</text>
</comment>
<dbReference type="Pfam" id="PF00026">
    <property type="entry name" value="Asp"/>
    <property type="match status" value="1"/>
</dbReference>
<name>A0AAW0A6L7_9AGAR</name>
<evidence type="ECO:0000259" key="5">
    <source>
        <dbReference type="PROSITE" id="PS51767"/>
    </source>
</evidence>
<protein>
    <submittedName>
        <fullName evidence="6">Acid protease</fullName>
    </submittedName>
</protein>
<feature type="transmembrane region" description="Helical" evidence="3">
    <location>
        <begin position="449"/>
        <end position="471"/>
    </location>
</feature>
<keyword evidence="6" id="KW-0378">Hydrolase</keyword>
<dbReference type="PRINTS" id="PR00792">
    <property type="entry name" value="PEPSIN"/>
</dbReference>
<feature type="region of interest" description="Disordered" evidence="2">
    <location>
        <begin position="565"/>
        <end position="602"/>
    </location>
</feature>
<accession>A0AAW0A6L7</accession>
<feature type="compositionally biased region" description="Polar residues" evidence="2">
    <location>
        <begin position="507"/>
        <end position="522"/>
    </location>
</feature>
<feature type="domain" description="Peptidase A1" evidence="5">
    <location>
        <begin position="85"/>
        <end position="402"/>
    </location>
</feature>
<keyword evidence="6" id="KW-0645">Protease</keyword>
<sequence>MLFAACTTVLALLPSFLGVSAAEPLHLPLLRKSGPPPTSQEHFEAAERTKARYGFPRNEQLAYGRQRRATAEDIVFTNETPDQFYFVEISIGTPPQAFKVMLETITSDIWVGARDCAGCPSGVALYDSSKSSTAKNDSGSIDAPYGNGTVTAPTFKDIIRIGSLSAESGFLVASKVSENLISRPISGMLGLALHTGWSTPDPFWQRTIPGTSDESIMGFWLSRFSDKTSLANEEPGGSFTFGGVNSSLYSGEIEYRPPSQKFSGWYWSIDISALNIQGQRISLNDSTKAAVFDMSVAGIGGPPTDVKAIWAAVQGSSPTSDPSGFYQYPCSTQLSVTVSFGGRTWPLNSDDMRLARITDDLCLGAIYSLAADATHWAFGSAFLKNVYTVFRFQPDPPQVGFAELSSLAAKGYPGSGSSSSNLPSGSRGSGNSPTSGVEPLPSPKRKINAGAIAGGVIGGLALISLIVAFLLRRRRRRNSSVKDGSFPQQPSRAPLSFVVDSIPEMSSSSRVTAQSPQLSSERQFPVNEPSISSSSPTSSSPPGPSLAFVGMKRQQAAAIPHYGDTYAQEDSFVQTRDGTRLSPGRPSGAQAPSPPALSTPDPVLQELQSLREAVRRLEHSSQGEAPPSYDK</sequence>
<keyword evidence="3" id="KW-1133">Transmembrane helix</keyword>
<evidence type="ECO:0000313" key="7">
    <source>
        <dbReference type="Proteomes" id="UP001362999"/>
    </source>
</evidence>
<dbReference type="PANTHER" id="PTHR47966">
    <property type="entry name" value="BETA-SITE APP-CLEAVING ENZYME, ISOFORM A-RELATED"/>
    <property type="match status" value="1"/>
</dbReference>
<dbReference type="AlphaFoldDB" id="A0AAW0A6L7"/>
<dbReference type="InterPro" id="IPR001461">
    <property type="entry name" value="Aspartic_peptidase_A1"/>
</dbReference>
<dbReference type="GO" id="GO:0004190">
    <property type="term" value="F:aspartic-type endopeptidase activity"/>
    <property type="evidence" value="ECO:0007669"/>
    <property type="project" value="InterPro"/>
</dbReference>
<reference evidence="6 7" key="1">
    <citation type="journal article" date="2024" name="J Genomics">
        <title>Draft genome sequencing and assembly of Favolaschia claudopus CIRM-BRFM 2984 isolated from oak limbs.</title>
        <authorList>
            <person name="Navarro D."/>
            <person name="Drula E."/>
            <person name="Chaduli D."/>
            <person name="Cazenave R."/>
            <person name="Ahrendt S."/>
            <person name="Wang J."/>
            <person name="Lipzen A."/>
            <person name="Daum C."/>
            <person name="Barry K."/>
            <person name="Grigoriev I.V."/>
            <person name="Favel A."/>
            <person name="Rosso M.N."/>
            <person name="Martin F."/>
        </authorList>
    </citation>
    <scope>NUCLEOTIDE SEQUENCE [LARGE SCALE GENOMIC DNA]</scope>
    <source>
        <strain evidence="6 7">CIRM-BRFM 2984</strain>
    </source>
</reference>
<dbReference type="InterPro" id="IPR033121">
    <property type="entry name" value="PEPTIDASE_A1"/>
</dbReference>
<feature type="compositionally biased region" description="Low complexity" evidence="2">
    <location>
        <begin position="415"/>
        <end position="436"/>
    </location>
</feature>
<keyword evidence="4" id="KW-0732">Signal</keyword>
<dbReference type="PANTHER" id="PTHR47966:SF51">
    <property type="entry name" value="BETA-SITE APP-CLEAVING ENZYME, ISOFORM A-RELATED"/>
    <property type="match status" value="1"/>
</dbReference>
<evidence type="ECO:0000256" key="3">
    <source>
        <dbReference type="SAM" id="Phobius"/>
    </source>
</evidence>
<dbReference type="Proteomes" id="UP001362999">
    <property type="component" value="Unassembled WGS sequence"/>
</dbReference>
<evidence type="ECO:0000256" key="4">
    <source>
        <dbReference type="SAM" id="SignalP"/>
    </source>
</evidence>
<dbReference type="Gene3D" id="2.40.70.10">
    <property type="entry name" value="Acid Proteases"/>
    <property type="match status" value="2"/>
</dbReference>
<feature type="chain" id="PRO_5043597703" evidence="4">
    <location>
        <begin position="23"/>
        <end position="631"/>
    </location>
</feature>
<feature type="compositionally biased region" description="Low complexity" evidence="2">
    <location>
        <begin position="529"/>
        <end position="538"/>
    </location>
</feature>
<dbReference type="EMBL" id="JAWWNJ010000083">
    <property type="protein sequence ID" value="KAK7001552.1"/>
    <property type="molecule type" value="Genomic_DNA"/>
</dbReference>